<dbReference type="Proteomes" id="UP000095149">
    <property type="component" value="Unassembled WGS sequence"/>
</dbReference>
<feature type="compositionally biased region" description="Low complexity" evidence="1">
    <location>
        <begin position="13"/>
        <end position="26"/>
    </location>
</feature>
<dbReference type="AlphaFoldDB" id="A0A1E3KDT8"/>
<accession>A0A1E3KDT8</accession>
<reference evidence="2 3" key="1">
    <citation type="submission" date="2016-06" db="EMBL/GenBank/DDBJ databases">
        <title>Evolution of pathogenesis and genome organization in the Tremellales.</title>
        <authorList>
            <person name="Cuomo C."/>
            <person name="Litvintseva A."/>
            <person name="Heitman J."/>
            <person name="Chen Y."/>
            <person name="Sun S."/>
            <person name="Springer D."/>
            <person name="Dromer F."/>
            <person name="Young S."/>
            <person name="Zeng Q."/>
            <person name="Chapman S."/>
            <person name="Gujja S."/>
            <person name="Saif S."/>
            <person name="Birren B."/>
        </authorList>
    </citation>
    <scope>NUCLEOTIDE SEQUENCE [LARGE SCALE GENOMIC DNA]</scope>
    <source>
        <strain evidence="2 3">CBS 6273</strain>
    </source>
</reference>
<evidence type="ECO:0000256" key="1">
    <source>
        <dbReference type="SAM" id="MobiDB-lite"/>
    </source>
</evidence>
<sequence>MASENENNDATQPTSVSVPPSTVPPTARSCCMSMEDILIASRVDLSTDKLGDYLRRRRAREDELFGEGGQSRKPWEAVGREGVSGWNDGAGVTRESNEE</sequence>
<dbReference type="EMBL" id="MEKH01000001">
    <property type="protein sequence ID" value="ODO11249.1"/>
    <property type="molecule type" value="Genomic_DNA"/>
</dbReference>
<feature type="compositionally biased region" description="Polar residues" evidence="1">
    <location>
        <begin position="1"/>
        <end position="12"/>
    </location>
</feature>
<organism evidence="2 3">
    <name type="scientific">Cryptococcus amylolentus CBS 6273</name>
    <dbReference type="NCBI Taxonomy" id="1296118"/>
    <lineage>
        <taxon>Eukaryota</taxon>
        <taxon>Fungi</taxon>
        <taxon>Dikarya</taxon>
        <taxon>Basidiomycota</taxon>
        <taxon>Agaricomycotina</taxon>
        <taxon>Tremellomycetes</taxon>
        <taxon>Tremellales</taxon>
        <taxon>Cryptococcaceae</taxon>
        <taxon>Cryptococcus</taxon>
    </lineage>
</organism>
<feature type="region of interest" description="Disordered" evidence="1">
    <location>
        <begin position="64"/>
        <end position="99"/>
    </location>
</feature>
<evidence type="ECO:0000313" key="3">
    <source>
        <dbReference type="Proteomes" id="UP000095149"/>
    </source>
</evidence>
<proteinExistence type="predicted"/>
<comment type="caution">
    <text evidence="2">The sequence shown here is derived from an EMBL/GenBank/DDBJ whole genome shotgun (WGS) entry which is preliminary data.</text>
</comment>
<evidence type="ECO:0000313" key="2">
    <source>
        <dbReference type="EMBL" id="ODO11249.1"/>
    </source>
</evidence>
<gene>
    <name evidence="2" type="ORF">I350_00024</name>
</gene>
<protein>
    <submittedName>
        <fullName evidence="2">Uncharacterized protein</fullName>
    </submittedName>
</protein>
<feature type="region of interest" description="Disordered" evidence="1">
    <location>
        <begin position="1"/>
        <end position="28"/>
    </location>
</feature>
<name>A0A1E3KDT8_9TREE</name>